<accession>X1JN00</accession>
<evidence type="ECO:0000313" key="1">
    <source>
        <dbReference type="EMBL" id="GAH82835.1"/>
    </source>
</evidence>
<evidence type="ECO:0008006" key="2">
    <source>
        <dbReference type="Google" id="ProtNLM"/>
    </source>
</evidence>
<name>X1JN00_9ZZZZ</name>
<dbReference type="EMBL" id="BARU01039595">
    <property type="protein sequence ID" value="GAH82835.1"/>
    <property type="molecule type" value="Genomic_DNA"/>
</dbReference>
<protein>
    <recommendedName>
        <fullName evidence="2">Peptidase M14 carboxypeptidase A domain-containing protein</fullName>
    </recommendedName>
</protein>
<reference evidence="1" key="1">
    <citation type="journal article" date="2014" name="Front. Microbiol.">
        <title>High frequency of phylogenetically diverse reductive dehalogenase-homologous genes in deep subseafloor sedimentary metagenomes.</title>
        <authorList>
            <person name="Kawai M."/>
            <person name="Futagami T."/>
            <person name="Toyoda A."/>
            <person name="Takaki Y."/>
            <person name="Nishi S."/>
            <person name="Hori S."/>
            <person name="Arai W."/>
            <person name="Tsubouchi T."/>
            <person name="Morono Y."/>
            <person name="Uchiyama I."/>
            <person name="Ito T."/>
            <person name="Fujiyama A."/>
            <person name="Inagaki F."/>
            <person name="Takami H."/>
        </authorList>
    </citation>
    <scope>NUCLEOTIDE SEQUENCE</scope>
    <source>
        <strain evidence="1">Expedition CK06-06</strain>
    </source>
</reference>
<organism evidence="1">
    <name type="scientific">marine sediment metagenome</name>
    <dbReference type="NCBI Taxonomy" id="412755"/>
    <lineage>
        <taxon>unclassified sequences</taxon>
        <taxon>metagenomes</taxon>
        <taxon>ecological metagenomes</taxon>
    </lineage>
</organism>
<gene>
    <name evidence="1" type="ORF">S03H2_61347</name>
</gene>
<proteinExistence type="predicted"/>
<feature type="non-terminal residue" evidence="1">
    <location>
        <position position="1"/>
    </location>
</feature>
<sequence length="105" mass="11810">SLNRYHYLSYGYDVDTYVHIQSSYIFLASKEGVNVAVFPKGGGKVSGFAWDGADSQLSEKVFLVDEHIGEGHVILFADDPNFRGYWRGMSKLFLNAVMLSPSLRR</sequence>
<comment type="caution">
    <text evidence="1">The sequence shown here is derived from an EMBL/GenBank/DDBJ whole genome shotgun (WGS) entry which is preliminary data.</text>
</comment>
<dbReference type="AlphaFoldDB" id="X1JN00"/>